<reference evidence="1 2" key="1">
    <citation type="submission" date="2023-09" db="EMBL/GenBank/DDBJ databases">
        <title>Multi-omics analysis of a traditional fermented food reveals byproduct-associated fungal strains for waste-to-food upcycling.</title>
        <authorList>
            <consortium name="Lawrence Berkeley National Laboratory"/>
            <person name="Rekdal V.M."/>
            <person name="Villalobos-Escobedo J.M."/>
            <person name="Rodriguez-Valeron N."/>
            <person name="Garcia M.O."/>
            <person name="Vasquez D.P."/>
            <person name="Damayanti I."/>
            <person name="Sorensen P.M."/>
            <person name="Baidoo E.E."/>
            <person name="De Carvalho A.C."/>
            <person name="Riley R."/>
            <person name="Lipzen A."/>
            <person name="He G."/>
            <person name="Yan M."/>
            <person name="Haridas S."/>
            <person name="Daum C."/>
            <person name="Yoshinaga Y."/>
            <person name="Ng V."/>
            <person name="Grigoriev I.V."/>
            <person name="Munk R."/>
            <person name="Nuraida L."/>
            <person name="Wijaya C.H."/>
            <person name="Morales P.-C."/>
            <person name="Keasling J.D."/>
        </authorList>
    </citation>
    <scope>NUCLEOTIDE SEQUENCE [LARGE SCALE GENOMIC DNA]</scope>
    <source>
        <strain evidence="1 2">FGSC 2613</strain>
    </source>
</reference>
<gene>
    <name evidence="1" type="ORF">QR685DRAFT_539126</name>
</gene>
<dbReference type="EMBL" id="JAVLET010000018">
    <property type="protein sequence ID" value="KAL0465275.1"/>
    <property type="molecule type" value="Genomic_DNA"/>
</dbReference>
<organism evidence="1 2">
    <name type="scientific">Neurospora intermedia</name>
    <dbReference type="NCBI Taxonomy" id="5142"/>
    <lineage>
        <taxon>Eukaryota</taxon>
        <taxon>Fungi</taxon>
        <taxon>Dikarya</taxon>
        <taxon>Ascomycota</taxon>
        <taxon>Pezizomycotina</taxon>
        <taxon>Sordariomycetes</taxon>
        <taxon>Sordariomycetidae</taxon>
        <taxon>Sordariales</taxon>
        <taxon>Sordariaceae</taxon>
        <taxon>Neurospora</taxon>
    </lineage>
</organism>
<comment type="caution">
    <text evidence="1">The sequence shown here is derived from an EMBL/GenBank/DDBJ whole genome shotgun (WGS) entry which is preliminary data.</text>
</comment>
<protein>
    <recommendedName>
        <fullName evidence="3">Myb-like domain-containing protein</fullName>
    </recommendedName>
</protein>
<keyword evidence="2" id="KW-1185">Reference proteome</keyword>
<evidence type="ECO:0000313" key="1">
    <source>
        <dbReference type="EMBL" id="KAL0465275.1"/>
    </source>
</evidence>
<evidence type="ECO:0008006" key="3">
    <source>
        <dbReference type="Google" id="ProtNLM"/>
    </source>
</evidence>
<dbReference type="Proteomes" id="UP001451303">
    <property type="component" value="Unassembled WGS sequence"/>
</dbReference>
<accession>A0ABR3CXW4</accession>
<proteinExistence type="predicted"/>
<name>A0ABR3CXW4_NEUIN</name>
<sequence length="330" mass="36161">MLPAHTPDHELPLPSDEADGMRQTVLAGDSSSGQPPMYSSPADCGVGAPFLNHVQFSMMDEPPPSFVSDEHQQTCMGYQDRQTGMIQGEYHGQAMPMMHSMQGGPSFYPASHLPAVNAGSLYPSEFSQFDKAGYFRSQEAAGMPQISTIILPYNGRARTLTSTRGHTESKWTDAHAEVLHQGKQGGKSVPDIIKDLYQIDGVERTPNQVSKRWARMRENCVKKHVSTYQMLLAHSTTLSTSVSLCGEQAPLTLLFPHLQDMDSIVHAVCPEMVRMLFGELSNLDVTCVPNFGVHLAAAERQAKSILGKYVAKGVKEVVLSISSKEVLRSE</sequence>
<evidence type="ECO:0000313" key="2">
    <source>
        <dbReference type="Proteomes" id="UP001451303"/>
    </source>
</evidence>